<dbReference type="EMBL" id="AP028916">
    <property type="protein sequence ID" value="BES97708.1"/>
    <property type="molecule type" value="Genomic_DNA"/>
</dbReference>
<reference evidence="2 3" key="1">
    <citation type="submission" date="2023-09" db="EMBL/GenBank/DDBJ databases">
        <title>Nesidiocoris tenuis whole genome shotgun sequence.</title>
        <authorList>
            <person name="Shibata T."/>
            <person name="Shimoda M."/>
            <person name="Kobayashi T."/>
            <person name="Uehara T."/>
        </authorList>
    </citation>
    <scope>NUCLEOTIDE SEQUENCE [LARGE SCALE GENOMIC DNA]</scope>
    <source>
        <strain evidence="2 3">Japan</strain>
    </source>
</reference>
<dbReference type="Proteomes" id="UP001307889">
    <property type="component" value="Chromosome 8"/>
</dbReference>
<organism evidence="2 3">
    <name type="scientific">Nesidiocoris tenuis</name>
    <dbReference type="NCBI Taxonomy" id="355587"/>
    <lineage>
        <taxon>Eukaryota</taxon>
        <taxon>Metazoa</taxon>
        <taxon>Ecdysozoa</taxon>
        <taxon>Arthropoda</taxon>
        <taxon>Hexapoda</taxon>
        <taxon>Insecta</taxon>
        <taxon>Pterygota</taxon>
        <taxon>Neoptera</taxon>
        <taxon>Paraneoptera</taxon>
        <taxon>Hemiptera</taxon>
        <taxon>Heteroptera</taxon>
        <taxon>Panheteroptera</taxon>
        <taxon>Cimicomorpha</taxon>
        <taxon>Miridae</taxon>
        <taxon>Dicyphina</taxon>
        <taxon>Nesidiocoris</taxon>
    </lineage>
</organism>
<evidence type="ECO:0000313" key="2">
    <source>
        <dbReference type="EMBL" id="BES97708.1"/>
    </source>
</evidence>
<gene>
    <name evidence="2" type="ORF">NTJ_10522</name>
</gene>
<proteinExistence type="predicted"/>
<feature type="region of interest" description="Disordered" evidence="1">
    <location>
        <begin position="1"/>
        <end position="29"/>
    </location>
</feature>
<evidence type="ECO:0000313" key="3">
    <source>
        <dbReference type="Proteomes" id="UP001307889"/>
    </source>
</evidence>
<keyword evidence="3" id="KW-1185">Reference proteome</keyword>
<evidence type="ECO:0000256" key="1">
    <source>
        <dbReference type="SAM" id="MobiDB-lite"/>
    </source>
</evidence>
<sequence length="75" mass="7948">MDPAESAGSAVEVPSSPGRRASAAPVPKERANCQLHPRASAGEAAYKNQYFLRLLSTLNQAHLDRESFLGNGNPA</sequence>
<name>A0ABN7AZW0_9HEMI</name>
<accession>A0ABN7AZW0</accession>
<protein>
    <submittedName>
        <fullName evidence="2">Uncharacterized protein</fullName>
    </submittedName>
</protein>